<gene>
    <name evidence="1" type="ORF">PF010_g4095</name>
</gene>
<reference evidence="1 2" key="1">
    <citation type="submission" date="2018-09" db="EMBL/GenBank/DDBJ databases">
        <title>Genomic investigation of the strawberry pathogen Phytophthora fragariae indicates pathogenicity is determined by transcriptional variation in three key races.</title>
        <authorList>
            <person name="Adams T.M."/>
            <person name="Armitage A.D."/>
            <person name="Sobczyk M.K."/>
            <person name="Bates H.J."/>
            <person name="Dunwell J.M."/>
            <person name="Nellist C.F."/>
            <person name="Harrison R.J."/>
        </authorList>
    </citation>
    <scope>NUCLEOTIDE SEQUENCE [LARGE SCALE GENOMIC DNA]</scope>
    <source>
        <strain evidence="1 2">ONT-3</strain>
    </source>
</reference>
<proteinExistence type="predicted"/>
<accession>A0A6G0LTR1</accession>
<name>A0A6G0LTR1_9STRA</name>
<dbReference type="Proteomes" id="UP000488956">
    <property type="component" value="Unassembled WGS sequence"/>
</dbReference>
<dbReference type="EMBL" id="QXFX01000137">
    <property type="protein sequence ID" value="KAE9129697.1"/>
    <property type="molecule type" value="Genomic_DNA"/>
</dbReference>
<sequence length="107" mass="11565">MPTGIDWNDVALGTSALYAERVLGALKTYEVAKCNQLACGVCPEDAPHKMRYRQLKCASEACAMSISSHGQTCPWRGKTLSCMEIEVVSIFQVGSMLQQPALPEGSV</sequence>
<comment type="caution">
    <text evidence="1">The sequence shown here is derived from an EMBL/GenBank/DDBJ whole genome shotgun (WGS) entry which is preliminary data.</text>
</comment>
<evidence type="ECO:0000313" key="1">
    <source>
        <dbReference type="EMBL" id="KAE9129697.1"/>
    </source>
</evidence>
<organism evidence="1 2">
    <name type="scientific">Phytophthora fragariae</name>
    <dbReference type="NCBI Taxonomy" id="53985"/>
    <lineage>
        <taxon>Eukaryota</taxon>
        <taxon>Sar</taxon>
        <taxon>Stramenopiles</taxon>
        <taxon>Oomycota</taxon>
        <taxon>Peronosporomycetes</taxon>
        <taxon>Peronosporales</taxon>
        <taxon>Peronosporaceae</taxon>
        <taxon>Phytophthora</taxon>
    </lineage>
</organism>
<protein>
    <submittedName>
        <fullName evidence="1">Uncharacterized protein</fullName>
    </submittedName>
</protein>
<dbReference type="AlphaFoldDB" id="A0A6G0LTR1"/>
<evidence type="ECO:0000313" key="2">
    <source>
        <dbReference type="Proteomes" id="UP000488956"/>
    </source>
</evidence>